<evidence type="ECO:0000313" key="1">
    <source>
        <dbReference type="EMBL" id="SES18014.1"/>
    </source>
</evidence>
<keyword evidence="2" id="KW-1185">Reference proteome</keyword>
<dbReference type="AlphaFoldDB" id="A0A1H9V9C5"/>
<dbReference type="EMBL" id="FOGO01000011">
    <property type="protein sequence ID" value="SES18014.1"/>
    <property type="molecule type" value="Genomic_DNA"/>
</dbReference>
<name>A0A1H9V9C5_9ACTN</name>
<organism evidence="1 2">
    <name type="scientific">Streptomyces qinglanensis</name>
    <dbReference type="NCBI Taxonomy" id="943816"/>
    <lineage>
        <taxon>Bacteria</taxon>
        <taxon>Bacillati</taxon>
        <taxon>Actinomycetota</taxon>
        <taxon>Actinomycetes</taxon>
        <taxon>Kitasatosporales</taxon>
        <taxon>Streptomycetaceae</taxon>
        <taxon>Streptomyces</taxon>
    </lineage>
</organism>
<sequence>MANSIPQFVRWLLQRLLPGAGRHRIVEAASPAIPGDTLTLMLPRVHRVFDRSSLRGEDVRLVRPYVVAHEKREAQQRDRLRRGVLAYTRYDMAVMR</sequence>
<proteinExistence type="predicted"/>
<protein>
    <submittedName>
        <fullName evidence="1">Uncharacterized protein</fullName>
    </submittedName>
</protein>
<evidence type="ECO:0000313" key="2">
    <source>
        <dbReference type="Proteomes" id="UP000182841"/>
    </source>
</evidence>
<dbReference type="OrthoDB" id="4326862at2"/>
<dbReference type="Proteomes" id="UP000182841">
    <property type="component" value="Unassembled WGS sequence"/>
</dbReference>
<gene>
    <name evidence="1" type="ORF">SAMN05421870_1116</name>
</gene>
<accession>A0A1H9V9C5</accession>
<dbReference type="RefSeq" id="WP_075002036.1">
    <property type="nucleotide sequence ID" value="NZ_FOGO01000011.1"/>
</dbReference>
<reference evidence="2" key="1">
    <citation type="submission" date="2016-10" db="EMBL/GenBank/DDBJ databases">
        <authorList>
            <person name="Varghese N."/>
            <person name="Submissions S."/>
        </authorList>
    </citation>
    <scope>NUCLEOTIDE SEQUENCE [LARGE SCALE GENOMIC DNA]</scope>
    <source>
        <strain evidence="2">CGMCC 4.6825</strain>
    </source>
</reference>